<dbReference type="Gene3D" id="3.90.190.10">
    <property type="entry name" value="Protein tyrosine phosphatase superfamily"/>
    <property type="match status" value="1"/>
</dbReference>
<dbReference type="Proteomes" id="UP001305779">
    <property type="component" value="Unassembled WGS sequence"/>
</dbReference>
<feature type="transmembrane region" description="Helical" evidence="2">
    <location>
        <begin position="23"/>
        <end position="42"/>
    </location>
</feature>
<feature type="region of interest" description="Disordered" evidence="1">
    <location>
        <begin position="346"/>
        <end position="377"/>
    </location>
</feature>
<evidence type="ECO:0000313" key="5">
    <source>
        <dbReference type="Proteomes" id="UP001305779"/>
    </source>
</evidence>
<dbReference type="SUPFAM" id="SSF53474">
    <property type="entry name" value="alpha/beta-Hydrolases"/>
    <property type="match status" value="1"/>
</dbReference>
<dbReference type="PROSITE" id="PS50056">
    <property type="entry name" value="TYR_PHOSPHATASE_2"/>
    <property type="match status" value="1"/>
</dbReference>
<reference evidence="4 5" key="1">
    <citation type="journal article" date="2023" name="G3 (Bethesda)">
        <title>A chromosome-level genome assembly of Zasmidium syzygii isolated from banana leaves.</title>
        <authorList>
            <person name="van Westerhoven A.C."/>
            <person name="Mehrabi R."/>
            <person name="Talebi R."/>
            <person name="Steentjes M.B.F."/>
            <person name="Corcolon B."/>
            <person name="Chong P.A."/>
            <person name="Kema G.H.J."/>
            <person name="Seidl M.F."/>
        </authorList>
    </citation>
    <scope>NUCLEOTIDE SEQUENCE [LARGE SCALE GENOMIC DNA]</scope>
    <source>
        <strain evidence="4 5">P124</strain>
    </source>
</reference>
<keyword evidence="2" id="KW-1133">Transmembrane helix</keyword>
<gene>
    <name evidence="4" type="ORF">PRZ48_005454</name>
</gene>
<dbReference type="InterPro" id="IPR051029">
    <property type="entry name" value="mRNA_Capping_Enz/RNA_Phosphat"/>
</dbReference>
<sequence length="637" mass="71847">MAQTTLAKLVDRSSDLQASSSRWPLALSLTGLLGAAAAAWWYKQRYGIPKSLRIRDATSTDPGLLQKGTSFERYETPSGHIYPRIRTFYLEHSKANKLPQDLPLLVFMHGLGGSAAQFSALLTSLVNVAPCLAIDLPGCGRSDFEPKDDEAYTTLAFAELLYCAIDRYRKKDVDQRVILIGHSMGCTITTLLASSTSPLAHLCEEHISGVVSICPRSHPLSDKQLLQIQRLNWIWTPIFNLIRLLDRRGGVKSASVLRVVGKDADYETRKLQLRFNQQSKSAVFQKILKGLLLQERRTKEKGEESLLGKRIWAGLKVPLFLTAAENDTLSPPEEIKHIEEWLTEGRKKPANSHQQQDEEVAPDQPASAPPQTVDQTNGSLVVKEQSATTKHSLVLKSEIFPAPSSHGLIYTTRDVRVLSSLIEDFLAKHVDERLGQDWQLRHMTTSGKWDVKNYKKWQSIQPCSPPIAGIFRAMKTMREQDDVHSPREFVSRYGWQSVPGGAAMVLDISHDTPVYNSKTLEEEGVEYHKFPTVSKQPPTEDEVEHFIDIVNQLRASPKITRYEGKVKPTIAVHCHYGFNRTGFFLVCYLIEKEGWKVEDALAEFAEKRPPGIKHDHFVNELFKRYAMKMERRGTIVG</sequence>
<dbReference type="EMBL" id="JAXOVC010000003">
    <property type="protein sequence ID" value="KAK4504538.1"/>
    <property type="molecule type" value="Genomic_DNA"/>
</dbReference>
<comment type="caution">
    <text evidence="4">The sequence shown here is derived from an EMBL/GenBank/DDBJ whole genome shotgun (WGS) entry which is preliminary data.</text>
</comment>
<dbReference type="SUPFAM" id="SSF52799">
    <property type="entry name" value="(Phosphotyrosine protein) phosphatases II"/>
    <property type="match status" value="1"/>
</dbReference>
<dbReference type="InterPro" id="IPR029058">
    <property type="entry name" value="AB_hydrolase_fold"/>
</dbReference>
<dbReference type="InterPro" id="IPR016130">
    <property type="entry name" value="Tyr_Pase_AS"/>
</dbReference>
<evidence type="ECO:0000256" key="2">
    <source>
        <dbReference type="SAM" id="Phobius"/>
    </source>
</evidence>
<dbReference type="PANTHER" id="PTHR10367">
    <property type="entry name" value="MRNA-CAPPING ENZYME"/>
    <property type="match status" value="1"/>
</dbReference>
<evidence type="ECO:0000256" key="1">
    <source>
        <dbReference type="SAM" id="MobiDB-lite"/>
    </source>
</evidence>
<evidence type="ECO:0000259" key="3">
    <source>
        <dbReference type="PROSITE" id="PS50056"/>
    </source>
</evidence>
<name>A0ABR0ETY3_ZASCE</name>
<protein>
    <recommendedName>
        <fullName evidence="3">Tyrosine specific protein phosphatases domain-containing protein</fullName>
    </recommendedName>
</protein>
<dbReference type="PROSITE" id="PS00383">
    <property type="entry name" value="TYR_PHOSPHATASE_1"/>
    <property type="match status" value="1"/>
</dbReference>
<dbReference type="Pfam" id="PF00561">
    <property type="entry name" value="Abhydrolase_1"/>
    <property type="match status" value="1"/>
</dbReference>
<dbReference type="Pfam" id="PF00782">
    <property type="entry name" value="DSPc"/>
    <property type="match status" value="1"/>
</dbReference>
<dbReference type="InterPro" id="IPR000073">
    <property type="entry name" value="AB_hydrolase_1"/>
</dbReference>
<keyword evidence="5" id="KW-1185">Reference proteome</keyword>
<feature type="domain" description="Tyrosine specific protein phosphatases" evidence="3">
    <location>
        <begin position="544"/>
        <end position="609"/>
    </location>
</feature>
<dbReference type="InterPro" id="IPR000387">
    <property type="entry name" value="Tyr_Pase_dom"/>
</dbReference>
<dbReference type="CDD" id="cd14502">
    <property type="entry name" value="RNA_5'-triphosphatase"/>
    <property type="match status" value="1"/>
</dbReference>
<dbReference type="InterPro" id="IPR029021">
    <property type="entry name" value="Prot-tyrosine_phosphatase-like"/>
</dbReference>
<proteinExistence type="predicted"/>
<dbReference type="PANTHER" id="PTHR10367:SF25">
    <property type="entry name" value="DUAL SPECIFICITY PHOSPHATASE CATALYTIC DOMAIN PROTEIN (AFU_ORTHOLOGUE AFUA_1G03540)"/>
    <property type="match status" value="1"/>
</dbReference>
<keyword evidence="2" id="KW-0812">Transmembrane</keyword>
<accession>A0ABR0ETY3</accession>
<dbReference type="Gene3D" id="3.40.50.1820">
    <property type="entry name" value="alpha/beta hydrolase"/>
    <property type="match status" value="1"/>
</dbReference>
<keyword evidence="2" id="KW-0472">Membrane</keyword>
<organism evidence="4 5">
    <name type="scientific">Zasmidium cellare</name>
    <name type="common">Wine cellar mold</name>
    <name type="synonym">Racodium cellare</name>
    <dbReference type="NCBI Taxonomy" id="395010"/>
    <lineage>
        <taxon>Eukaryota</taxon>
        <taxon>Fungi</taxon>
        <taxon>Dikarya</taxon>
        <taxon>Ascomycota</taxon>
        <taxon>Pezizomycotina</taxon>
        <taxon>Dothideomycetes</taxon>
        <taxon>Dothideomycetidae</taxon>
        <taxon>Mycosphaerellales</taxon>
        <taxon>Mycosphaerellaceae</taxon>
        <taxon>Zasmidium</taxon>
    </lineage>
</organism>
<evidence type="ECO:0000313" key="4">
    <source>
        <dbReference type="EMBL" id="KAK4504538.1"/>
    </source>
</evidence>
<dbReference type="InterPro" id="IPR000340">
    <property type="entry name" value="Dual-sp_phosphatase_cat-dom"/>
</dbReference>